<dbReference type="AlphaFoldDB" id="A0A6N7XB50"/>
<dbReference type="GO" id="GO:0008800">
    <property type="term" value="F:beta-lactamase activity"/>
    <property type="evidence" value="ECO:0007669"/>
    <property type="project" value="InterPro"/>
</dbReference>
<organism evidence="3 4">
    <name type="scientific">Parafannyhessea umbonata</name>
    <dbReference type="NCBI Taxonomy" id="604330"/>
    <lineage>
        <taxon>Bacteria</taxon>
        <taxon>Bacillati</taxon>
        <taxon>Actinomycetota</taxon>
        <taxon>Coriobacteriia</taxon>
        <taxon>Coriobacteriales</taxon>
        <taxon>Atopobiaceae</taxon>
        <taxon>Parafannyhessea</taxon>
    </lineage>
</organism>
<dbReference type="PANTHER" id="PTHR35333:SF4">
    <property type="entry name" value="SLR0121 PROTEIN"/>
    <property type="match status" value="1"/>
</dbReference>
<evidence type="ECO:0000256" key="1">
    <source>
        <dbReference type="SAM" id="MobiDB-lite"/>
    </source>
</evidence>
<dbReference type="GO" id="GO:0046677">
    <property type="term" value="P:response to antibiotic"/>
    <property type="evidence" value="ECO:0007669"/>
    <property type="project" value="InterPro"/>
</dbReference>
<name>A0A6N7XB50_9ACTN</name>
<dbReference type="SUPFAM" id="SSF56601">
    <property type="entry name" value="beta-lactamase/transpeptidase-like"/>
    <property type="match status" value="1"/>
</dbReference>
<reference evidence="3 4" key="1">
    <citation type="submission" date="2019-08" db="EMBL/GenBank/DDBJ databases">
        <title>In-depth cultivation of the pig gut microbiome towards novel bacterial diversity and tailored functional studies.</title>
        <authorList>
            <person name="Wylensek D."/>
            <person name="Hitch T.C.A."/>
            <person name="Clavel T."/>
        </authorList>
    </citation>
    <scope>NUCLEOTIDE SEQUENCE [LARGE SCALE GENOMIC DNA]</scope>
    <source>
        <strain evidence="3 4">WB01_CNA04</strain>
    </source>
</reference>
<dbReference type="Pfam" id="PF13354">
    <property type="entry name" value="Beta-lactamase2"/>
    <property type="match status" value="2"/>
</dbReference>
<dbReference type="PANTHER" id="PTHR35333">
    <property type="entry name" value="BETA-LACTAMASE"/>
    <property type="match status" value="1"/>
</dbReference>
<sequence>MQATCLRTAAAASPRRSTRSRTRKPGAGSVTRRQVPDTDGRRRHGLPYGFAEVAVASLLVAAAYCGAWTCSIEPALHAPAAQDATQAAAQDARGSASARQAETPQGQGQGAPAPKGKLAIDGDASLSAAPSVASLRQAIFDFEARGYVVGICARDLRTGVTITYDADADFYTASAIKGPYVISVFQELVDAGSLDAADAYHYAQPIILNSDNDAYVALSDRLGRSCFAAWLRQGHVEAGAYPSVDAYAAPHYPHSTARQLAQEWAHAYAYLASGRGHSATLLALLANRTVSPIRDALGEKCQTLSKAGWYPVDEGIADPATNDAGIVMGPRGPYVVAILSNAPEDFDAVEGIAAAVDQALPQAVDAAACYPRKRTSGSSRTPNCLSTSS</sequence>
<feature type="region of interest" description="Disordered" evidence="1">
    <location>
        <begin position="1"/>
        <end position="44"/>
    </location>
</feature>
<protein>
    <submittedName>
        <fullName evidence="3">Serine hydrolase</fullName>
    </submittedName>
</protein>
<evidence type="ECO:0000313" key="4">
    <source>
        <dbReference type="Proteomes" id="UP000434342"/>
    </source>
</evidence>
<proteinExistence type="predicted"/>
<dbReference type="EMBL" id="VUND01000002">
    <property type="protein sequence ID" value="MST60624.1"/>
    <property type="molecule type" value="Genomic_DNA"/>
</dbReference>
<gene>
    <name evidence="3" type="ORF">FYJ69_06825</name>
</gene>
<dbReference type="InterPro" id="IPR045155">
    <property type="entry name" value="Beta-lactam_cat"/>
</dbReference>
<keyword evidence="3" id="KW-0378">Hydrolase</keyword>
<dbReference type="InterPro" id="IPR012338">
    <property type="entry name" value="Beta-lactam/transpept-like"/>
</dbReference>
<dbReference type="InterPro" id="IPR000871">
    <property type="entry name" value="Beta-lactam_class-A"/>
</dbReference>
<evidence type="ECO:0000259" key="2">
    <source>
        <dbReference type="Pfam" id="PF13354"/>
    </source>
</evidence>
<feature type="region of interest" description="Disordered" evidence="1">
    <location>
        <begin position="83"/>
        <end position="116"/>
    </location>
</feature>
<dbReference type="Proteomes" id="UP000434342">
    <property type="component" value="Unassembled WGS sequence"/>
</dbReference>
<accession>A0A6N7XB50</accession>
<feature type="domain" description="Beta-lactamase class A catalytic" evidence="2">
    <location>
        <begin position="150"/>
        <end position="204"/>
    </location>
</feature>
<dbReference type="Gene3D" id="3.40.710.10">
    <property type="entry name" value="DD-peptidase/beta-lactamase superfamily"/>
    <property type="match status" value="1"/>
</dbReference>
<feature type="domain" description="Beta-lactamase class A catalytic" evidence="2">
    <location>
        <begin position="206"/>
        <end position="339"/>
    </location>
</feature>
<comment type="caution">
    <text evidence="3">The sequence shown here is derived from an EMBL/GenBank/DDBJ whole genome shotgun (WGS) entry which is preliminary data.</text>
</comment>
<evidence type="ECO:0000313" key="3">
    <source>
        <dbReference type="EMBL" id="MST60624.1"/>
    </source>
</evidence>
<dbReference type="GO" id="GO:0030655">
    <property type="term" value="P:beta-lactam antibiotic catabolic process"/>
    <property type="evidence" value="ECO:0007669"/>
    <property type="project" value="InterPro"/>
</dbReference>